<proteinExistence type="inferred from homology"/>
<evidence type="ECO:0000313" key="4">
    <source>
        <dbReference type="Proteomes" id="UP000694892"/>
    </source>
</evidence>
<comment type="similarity">
    <text evidence="1">Belongs to the IGBP1/TAP42 family.</text>
</comment>
<dbReference type="Proteomes" id="UP000694892">
    <property type="component" value="Chromosome 8L"/>
</dbReference>
<dbReference type="PANTHER" id="PTHR10933">
    <property type="entry name" value="IMMUNOGLOBULIN-BINDING PROTEIN 1"/>
    <property type="match status" value="1"/>
</dbReference>
<dbReference type="FunFam" id="1.25.40.540:FF:000003">
    <property type="entry name" value="Immunoglobulin (CD79A)-binding protein 1"/>
    <property type="match status" value="1"/>
</dbReference>
<evidence type="ECO:0000256" key="1">
    <source>
        <dbReference type="ARBA" id="ARBA00034730"/>
    </source>
</evidence>
<dbReference type="PANTHER" id="PTHR10933:SF9">
    <property type="entry name" value="IMMUNOGLOBULIN-BINDING PROTEIN 1"/>
    <property type="match status" value="1"/>
</dbReference>
<dbReference type="AlphaFoldDB" id="A0A974C653"/>
<dbReference type="InterPro" id="IPR007304">
    <property type="entry name" value="TAP46-like"/>
</dbReference>
<dbReference type="Gene3D" id="1.25.40.540">
    <property type="entry name" value="TAP42-like family"/>
    <property type="match status" value="2"/>
</dbReference>
<gene>
    <name evidence="3" type="ORF">XELAEV_18038637mg</name>
</gene>
<dbReference type="EMBL" id="CM004480">
    <property type="protein sequence ID" value="OCT67342.1"/>
    <property type="molecule type" value="Genomic_DNA"/>
</dbReference>
<dbReference type="InterPro" id="IPR038511">
    <property type="entry name" value="TAP42/TAP46-like_sf"/>
</dbReference>
<feature type="compositionally biased region" description="Basic and acidic residues" evidence="2">
    <location>
        <begin position="316"/>
        <end position="345"/>
    </location>
</feature>
<sequence length="355" mass="40531">MAEVSEPEPAKLSELLEKGWRFLDEVEESSEPAGAYEVQDKVKRGIGSLEQATRMVTQLDLFRLAVQSEGLRRTSTMGHNEDLEEISSTDIKYLLLPALLGALTLKQTGLSKRQQHLEAARSYYLDFLTRCHEYKVSKFELPHQSTGTNQGEQEPINMMRPTPAPGLTAMAVQRQAKIERYKQKKELESRLSGLQTAVRSGSADDEQIREFYLLQLQRWVCTALEEIESIDQELPMVKAREAIKKGAEIPHHSRPTRPPMKPFILTRDALQAKVFGAGYPSLPTMTVDEWYDQHQKKGVLPDQGVYNKPTDEEQEAALKERKVEQDDPETLQKARNWDDWKDNHPRGFGNRKNMG</sequence>
<evidence type="ECO:0008006" key="5">
    <source>
        <dbReference type="Google" id="ProtNLM"/>
    </source>
</evidence>
<dbReference type="GO" id="GO:0009966">
    <property type="term" value="P:regulation of signal transduction"/>
    <property type="evidence" value="ECO:0007669"/>
    <property type="project" value="InterPro"/>
</dbReference>
<dbReference type="GO" id="GO:0051721">
    <property type="term" value="F:protein phosphatase 2A binding"/>
    <property type="evidence" value="ECO:0007669"/>
    <property type="project" value="TreeGrafter"/>
</dbReference>
<evidence type="ECO:0000256" key="2">
    <source>
        <dbReference type="SAM" id="MobiDB-lite"/>
    </source>
</evidence>
<organism evidence="3 4">
    <name type="scientific">Xenopus laevis</name>
    <name type="common">African clawed frog</name>
    <dbReference type="NCBI Taxonomy" id="8355"/>
    <lineage>
        <taxon>Eukaryota</taxon>
        <taxon>Metazoa</taxon>
        <taxon>Chordata</taxon>
        <taxon>Craniata</taxon>
        <taxon>Vertebrata</taxon>
        <taxon>Euteleostomi</taxon>
        <taxon>Amphibia</taxon>
        <taxon>Batrachia</taxon>
        <taxon>Anura</taxon>
        <taxon>Pipoidea</taxon>
        <taxon>Pipidae</taxon>
        <taxon>Xenopodinae</taxon>
        <taxon>Xenopus</taxon>
        <taxon>Xenopus</taxon>
    </lineage>
</organism>
<name>A0A974C653_XENLA</name>
<dbReference type="Pfam" id="PF04177">
    <property type="entry name" value="TAP42"/>
    <property type="match status" value="1"/>
</dbReference>
<protein>
    <recommendedName>
        <fullName evidence="5">Immunoglobulin-binding protein 1</fullName>
    </recommendedName>
</protein>
<feature type="region of interest" description="Disordered" evidence="2">
    <location>
        <begin position="298"/>
        <end position="355"/>
    </location>
</feature>
<evidence type="ECO:0000313" key="3">
    <source>
        <dbReference type="EMBL" id="OCT67342.1"/>
    </source>
</evidence>
<accession>A0A974C653</accession>
<dbReference type="GO" id="GO:0005829">
    <property type="term" value="C:cytosol"/>
    <property type="evidence" value="ECO:0007669"/>
    <property type="project" value="TreeGrafter"/>
</dbReference>
<dbReference type="GO" id="GO:0035303">
    <property type="term" value="P:regulation of dephosphorylation"/>
    <property type="evidence" value="ECO:0007669"/>
    <property type="project" value="TreeGrafter"/>
</dbReference>
<reference evidence="4" key="1">
    <citation type="journal article" date="2016" name="Nature">
        <title>Genome evolution in the allotetraploid frog Xenopus laevis.</title>
        <authorList>
            <person name="Session A.M."/>
            <person name="Uno Y."/>
            <person name="Kwon T."/>
            <person name="Chapman J.A."/>
            <person name="Toyoda A."/>
            <person name="Takahashi S."/>
            <person name="Fukui A."/>
            <person name="Hikosaka A."/>
            <person name="Suzuki A."/>
            <person name="Kondo M."/>
            <person name="van Heeringen S.J."/>
            <person name="Quigley I."/>
            <person name="Heinz S."/>
            <person name="Ogino H."/>
            <person name="Ochi H."/>
            <person name="Hellsten U."/>
            <person name="Lyons J.B."/>
            <person name="Simakov O."/>
            <person name="Putnam N."/>
            <person name="Stites J."/>
            <person name="Kuroki Y."/>
            <person name="Tanaka T."/>
            <person name="Michiue T."/>
            <person name="Watanabe M."/>
            <person name="Bogdanovic O."/>
            <person name="Lister R."/>
            <person name="Georgiou G."/>
            <person name="Paranjpe S.S."/>
            <person name="van Kruijsbergen I."/>
            <person name="Shu S."/>
            <person name="Carlson J."/>
            <person name="Kinoshita T."/>
            <person name="Ohta Y."/>
            <person name="Mawaribuchi S."/>
            <person name="Jenkins J."/>
            <person name="Grimwood J."/>
            <person name="Schmutz J."/>
            <person name="Mitros T."/>
            <person name="Mozaffari S.V."/>
            <person name="Suzuki Y."/>
            <person name="Haramoto Y."/>
            <person name="Yamamoto T.S."/>
            <person name="Takagi C."/>
            <person name="Heald R."/>
            <person name="Miller K."/>
            <person name="Haudenschild C."/>
            <person name="Kitzman J."/>
            <person name="Nakayama T."/>
            <person name="Izutsu Y."/>
            <person name="Robert J."/>
            <person name="Fortriede J."/>
            <person name="Burns K."/>
            <person name="Lotay V."/>
            <person name="Karimi K."/>
            <person name="Yasuoka Y."/>
            <person name="Dichmann D.S."/>
            <person name="Flajnik M.F."/>
            <person name="Houston D.W."/>
            <person name="Shendure J."/>
            <person name="DuPasquier L."/>
            <person name="Vize P.D."/>
            <person name="Zorn A.M."/>
            <person name="Ito M."/>
            <person name="Marcotte E.M."/>
            <person name="Wallingford J.B."/>
            <person name="Ito Y."/>
            <person name="Asashima M."/>
            <person name="Ueno N."/>
            <person name="Matsuda Y."/>
            <person name="Veenstra G.J."/>
            <person name="Fujiyama A."/>
            <person name="Harland R.M."/>
            <person name="Taira M."/>
            <person name="Rokhsar D.S."/>
        </authorList>
    </citation>
    <scope>NUCLEOTIDE SEQUENCE [LARGE SCALE GENOMIC DNA]</scope>
    <source>
        <strain evidence="4">J</strain>
    </source>
</reference>